<dbReference type="EMBL" id="DVJJ01000027">
    <property type="protein sequence ID" value="HIS64041.1"/>
    <property type="molecule type" value="Genomic_DNA"/>
</dbReference>
<comment type="cofactor">
    <cofactor evidence="1">
        <name>pyridoxal 5'-phosphate</name>
        <dbReference type="ChEBI" id="CHEBI:597326"/>
    </cofactor>
</comment>
<evidence type="ECO:0000256" key="2">
    <source>
        <dbReference type="ARBA" id="ARBA00022898"/>
    </source>
</evidence>
<dbReference type="AlphaFoldDB" id="A0A9D1JSB8"/>
<sequence length="123" mass="14050">MNVMTMHALIAAYSNQGARWMQELRQVLSDNVHYAVSFIREHFPGVEVAMPQATYLLYLDCTGWCKEHGITLDQLLVQGSDVGVGWQDGRKFGGNCHIRMNVALPRTMLEEAFSRLKQFVFTR</sequence>
<keyword evidence="2" id="KW-0663">Pyridoxal phosphate</keyword>
<dbReference type="InterPro" id="IPR051798">
    <property type="entry name" value="Class-II_PLP-Dep_Aminotrans"/>
</dbReference>
<dbReference type="InterPro" id="IPR015424">
    <property type="entry name" value="PyrdxlP-dep_Trfase"/>
</dbReference>
<protein>
    <recommendedName>
        <fullName evidence="5">Cystathionine beta-lyase</fullName>
    </recommendedName>
</protein>
<comment type="caution">
    <text evidence="3">The sequence shown here is derived from an EMBL/GenBank/DDBJ whole genome shotgun (WGS) entry which is preliminary data.</text>
</comment>
<reference evidence="3" key="1">
    <citation type="submission" date="2020-10" db="EMBL/GenBank/DDBJ databases">
        <authorList>
            <person name="Gilroy R."/>
        </authorList>
    </citation>
    <scope>NUCLEOTIDE SEQUENCE</scope>
    <source>
        <strain evidence="3">ChiBcec16-1751</strain>
    </source>
</reference>
<dbReference type="SUPFAM" id="SSF53383">
    <property type="entry name" value="PLP-dependent transferases"/>
    <property type="match status" value="1"/>
</dbReference>
<evidence type="ECO:0008006" key="5">
    <source>
        <dbReference type="Google" id="ProtNLM"/>
    </source>
</evidence>
<reference evidence="3" key="2">
    <citation type="journal article" date="2021" name="PeerJ">
        <title>Extensive microbial diversity within the chicken gut microbiome revealed by metagenomics and culture.</title>
        <authorList>
            <person name="Gilroy R."/>
            <person name="Ravi A."/>
            <person name="Getino M."/>
            <person name="Pursley I."/>
            <person name="Horton D.L."/>
            <person name="Alikhan N.F."/>
            <person name="Baker D."/>
            <person name="Gharbi K."/>
            <person name="Hall N."/>
            <person name="Watson M."/>
            <person name="Adriaenssens E.M."/>
            <person name="Foster-Nyarko E."/>
            <person name="Jarju S."/>
            <person name="Secka A."/>
            <person name="Antonio M."/>
            <person name="Oren A."/>
            <person name="Chaudhuri R.R."/>
            <person name="La Ragione R."/>
            <person name="Hildebrand F."/>
            <person name="Pallen M.J."/>
        </authorList>
    </citation>
    <scope>NUCLEOTIDE SEQUENCE</scope>
    <source>
        <strain evidence="3">ChiBcec16-1751</strain>
    </source>
</reference>
<evidence type="ECO:0000313" key="3">
    <source>
        <dbReference type="EMBL" id="HIS64041.1"/>
    </source>
</evidence>
<dbReference type="Proteomes" id="UP000886741">
    <property type="component" value="Unassembled WGS sequence"/>
</dbReference>
<proteinExistence type="predicted"/>
<name>A0A9D1JSB8_9FIRM</name>
<dbReference type="PANTHER" id="PTHR43525:SF1">
    <property type="entry name" value="PROTEIN MALY"/>
    <property type="match status" value="1"/>
</dbReference>
<gene>
    <name evidence="3" type="ORF">IAA83_01545</name>
</gene>
<accession>A0A9D1JSB8</accession>
<dbReference type="PANTHER" id="PTHR43525">
    <property type="entry name" value="PROTEIN MALY"/>
    <property type="match status" value="1"/>
</dbReference>
<dbReference type="InterPro" id="IPR015422">
    <property type="entry name" value="PyrdxlP-dep_Trfase_small"/>
</dbReference>
<evidence type="ECO:0000256" key="1">
    <source>
        <dbReference type="ARBA" id="ARBA00001933"/>
    </source>
</evidence>
<dbReference type="Gene3D" id="3.90.1150.10">
    <property type="entry name" value="Aspartate Aminotransferase, domain 1"/>
    <property type="match status" value="1"/>
</dbReference>
<evidence type="ECO:0000313" key="4">
    <source>
        <dbReference type="Proteomes" id="UP000886741"/>
    </source>
</evidence>
<organism evidence="3 4">
    <name type="scientific">Candidatus Avoscillospira avistercoris</name>
    <dbReference type="NCBI Taxonomy" id="2840707"/>
    <lineage>
        <taxon>Bacteria</taxon>
        <taxon>Bacillati</taxon>
        <taxon>Bacillota</taxon>
        <taxon>Clostridia</taxon>
        <taxon>Eubacteriales</taxon>
        <taxon>Oscillospiraceae</taxon>
        <taxon>Oscillospiraceae incertae sedis</taxon>
        <taxon>Candidatus Avoscillospira</taxon>
    </lineage>
</organism>